<reference evidence="1" key="1">
    <citation type="thesis" date="2020" institute="ProQuest LLC" country="789 East Eisenhower Parkway, Ann Arbor, MI, USA">
        <title>Comparative Genomics and Chromosome Evolution.</title>
        <authorList>
            <person name="Mudd A.B."/>
        </authorList>
    </citation>
    <scope>NUCLEOTIDE SEQUENCE</scope>
    <source>
        <strain evidence="1">1538</strain>
        <tissue evidence="1">Blood</tissue>
    </source>
</reference>
<dbReference type="Gene3D" id="3.50.7.10">
    <property type="entry name" value="GroEL"/>
    <property type="match status" value="1"/>
</dbReference>
<dbReference type="PANTHER" id="PTHR46883:SF1">
    <property type="entry name" value="BARDET-BIEDL SYNDROME 12 PROTEIN"/>
    <property type="match status" value="1"/>
</dbReference>
<sequence length="664" mass="73661">MTVRAHIGLKELCTLSSSVKSFLGPIKSYKFIYDQDTQESALTCSAFRLLENLDLTGAIGQLLYETIQSHHKAYQTGTTTLCFLVGAWSKAVLECLHQGVPVSLIVSVMLEGLNSCIEIVESLYIKLDNVHLSNINSNNQVLVKDEGNACVTSSKNQSVSCTDQPVPSGFHHSNHLPKNRMQRQFTSHAGSVEGKTCHMNRLSHSRHFSVPNRSCFLSSASTLPTNFHTLLDLTQSLSHGNSEAMKLVQEAVHHLCESAETNSVTKNLFGASQLELCVLKSQSAFSNAFLGFTTLVTVDNYALVKNLEGKSLKAILVDGDVSENYRHIGFNKATNVKSIAEFKRIGKCEHDQSWISIAFKKIIDASIDLILVRGDVCQQFLMQCHGRGILVIPHVRPNVLQAFSECTGAEPVTYLTQINCNSLGCDVYISLCMIGSSILESSQKIALNLKARGLNLVTVVISCRLPAKEQLLEDTFRACSFRLHHALYDQKVFPGGGAVELLCLSHLRKHEETVKMFGLDCKDFNPSLWLSYSAIHYKGFIYKCLADGFYKYLSALLCNMSEYSSELEAMTFIENQLKKIRDFSSPSSYILNEYVKSIVTVDDQELPSSHRPIVYDNVTPKVEAWRRALHLVLLVLQSDAEIITGSAAHTQIVKGDLTGELLFL</sequence>
<dbReference type="SUPFAM" id="SSF48592">
    <property type="entry name" value="GroEL equatorial domain-like"/>
    <property type="match status" value="1"/>
</dbReference>
<dbReference type="InterPro" id="IPR027409">
    <property type="entry name" value="GroEL-like_apical_dom_sf"/>
</dbReference>
<comment type="caution">
    <text evidence="1">The sequence shown here is derived from an EMBL/GenBank/DDBJ whole genome shotgun (WGS) entry which is preliminary data.</text>
</comment>
<dbReference type="InterPro" id="IPR002423">
    <property type="entry name" value="Cpn60/GroEL/TCP-1"/>
</dbReference>
<protein>
    <recommendedName>
        <fullName evidence="3">Bardet-Biedl syndrome 12 protein</fullName>
    </recommendedName>
</protein>
<dbReference type="InterPro" id="IPR027410">
    <property type="entry name" value="TCP-1-like_intermed_sf"/>
</dbReference>
<dbReference type="GO" id="GO:0005524">
    <property type="term" value="F:ATP binding"/>
    <property type="evidence" value="ECO:0007669"/>
    <property type="project" value="InterPro"/>
</dbReference>
<dbReference type="Gene3D" id="1.10.560.10">
    <property type="entry name" value="GroEL-like equatorial domain"/>
    <property type="match status" value="2"/>
</dbReference>
<dbReference type="EMBL" id="DYDO01000003">
    <property type="protein sequence ID" value="DBA28928.1"/>
    <property type="molecule type" value="Genomic_DNA"/>
</dbReference>
<organism evidence="1 2">
    <name type="scientific">Pyxicephalus adspersus</name>
    <name type="common">African bullfrog</name>
    <dbReference type="NCBI Taxonomy" id="30357"/>
    <lineage>
        <taxon>Eukaryota</taxon>
        <taxon>Metazoa</taxon>
        <taxon>Chordata</taxon>
        <taxon>Craniata</taxon>
        <taxon>Vertebrata</taxon>
        <taxon>Euteleostomi</taxon>
        <taxon>Amphibia</taxon>
        <taxon>Batrachia</taxon>
        <taxon>Anura</taxon>
        <taxon>Neobatrachia</taxon>
        <taxon>Ranoidea</taxon>
        <taxon>Pyxicephalidae</taxon>
        <taxon>Pyxicephalinae</taxon>
        <taxon>Pyxicephalus</taxon>
    </lineage>
</organism>
<dbReference type="Pfam" id="PF00118">
    <property type="entry name" value="Cpn60_TCP1"/>
    <property type="match status" value="2"/>
</dbReference>
<keyword evidence="2" id="KW-1185">Reference proteome</keyword>
<accession>A0AAV3B2P7</accession>
<evidence type="ECO:0000313" key="2">
    <source>
        <dbReference type="Proteomes" id="UP001181693"/>
    </source>
</evidence>
<dbReference type="Gene3D" id="3.30.260.10">
    <property type="entry name" value="TCP-1-like chaperonin intermediate domain"/>
    <property type="match status" value="1"/>
</dbReference>
<dbReference type="SUPFAM" id="SSF52029">
    <property type="entry name" value="GroEL apical domain-like"/>
    <property type="match status" value="1"/>
</dbReference>
<dbReference type="InterPro" id="IPR027413">
    <property type="entry name" value="GROEL-like_equatorial_sf"/>
</dbReference>
<dbReference type="InterPro" id="IPR042984">
    <property type="entry name" value="BBS12"/>
</dbReference>
<proteinExistence type="predicted"/>
<gene>
    <name evidence="1" type="ORF">GDO54_009211</name>
</gene>
<evidence type="ECO:0000313" key="1">
    <source>
        <dbReference type="EMBL" id="DBA28928.1"/>
    </source>
</evidence>
<name>A0AAV3B2P7_PYXAD</name>
<dbReference type="PANTHER" id="PTHR46883">
    <property type="entry name" value="BARDET-BIEDL SYNDROME 12 PROTEIN"/>
    <property type="match status" value="1"/>
</dbReference>
<evidence type="ECO:0008006" key="3">
    <source>
        <dbReference type="Google" id="ProtNLM"/>
    </source>
</evidence>
<dbReference type="GO" id="GO:0051131">
    <property type="term" value="P:chaperone-mediated protein complex assembly"/>
    <property type="evidence" value="ECO:0007669"/>
    <property type="project" value="InterPro"/>
</dbReference>
<dbReference type="AlphaFoldDB" id="A0AAV3B2P7"/>
<dbReference type="Proteomes" id="UP001181693">
    <property type="component" value="Unassembled WGS sequence"/>
</dbReference>
<dbReference type="GO" id="GO:0045494">
    <property type="term" value="P:photoreceptor cell maintenance"/>
    <property type="evidence" value="ECO:0007669"/>
    <property type="project" value="TreeGrafter"/>
</dbReference>